<keyword evidence="8" id="KW-1185">Reference proteome</keyword>
<dbReference type="NCBIfam" id="TIGR00536">
    <property type="entry name" value="hemK_fam"/>
    <property type="match status" value="1"/>
</dbReference>
<dbReference type="EMBL" id="JAIGNU010000001">
    <property type="protein sequence ID" value="MBX7501041.1"/>
    <property type="molecule type" value="Genomic_DNA"/>
</dbReference>
<dbReference type="InterPro" id="IPR050320">
    <property type="entry name" value="N5-glutamine_MTase"/>
</dbReference>
<dbReference type="PANTHER" id="PTHR18895">
    <property type="entry name" value="HEMK METHYLTRANSFERASE"/>
    <property type="match status" value="1"/>
</dbReference>
<comment type="catalytic activity">
    <reaction evidence="4">
        <text>L-glutaminyl-[peptide chain release factor] + S-adenosyl-L-methionine = N(5)-methyl-L-glutaminyl-[peptide chain release factor] + S-adenosyl-L-homocysteine + H(+)</text>
        <dbReference type="Rhea" id="RHEA:42896"/>
        <dbReference type="Rhea" id="RHEA-COMP:10271"/>
        <dbReference type="Rhea" id="RHEA-COMP:10272"/>
        <dbReference type="ChEBI" id="CHEBI:15378"/>
        <dbReference type="ChEBI" id="CHEBI:30011"/>
        <dbReference type="ChEBI" id="CHEBI:57856"/>
        <dbReference type="ChEBI" id="CHEBI:59789"/>
        <dbReference type="ChEBI" id="CHEBI:61891"/>
        <dbReference type="EC" id="2.1.1.297"/>
    </reaction>
</comment>
<dbReference type="GO" id="GO:0102559">
    <property type="term" value="F:peptide chain release factor N(5)-glutamine methyltransferase activity"/>
    <property type="evidence" value="ECO:0007669"/>
    <property type="project" value="UniProtKB-EC"/>
</dbReference>
<feature type="domain" description="Release factor glutamine methyltransferase N-terminal" evidence="6">
    <location>
        <begin position="5"/>
        <end position="74"/>
    </location>
</feature>
<reference evidence="7 8" key="1">
    <citation type="submission" date="2021-08" db="EMBL/GenBank/DDBJ databases">
        <title>Comparative Genomics Analysis of the Genus Qipengyuania Reveals Extensive Genetic Diversity and Metabolic Versatility, Including the Description of Fifteen Novel Species.</title>
        <authorList>
            <person name="Liu Y."/>
        </authorList>
    </citation>
    <scope>NUCLEOTIDE SEQUENCE [LARGE SCALE GENOMIC DNA]</scope>
    <source>
        <strain evidence="7 8">YG27</strain>
    </source>
</reference>
<dbReference type="Gene3D" id="1.10.8.10">
    <property type="entry name" value="DNA helicase RuvA subunit, C-terminal domain"/>
    <property type="match status" value="1"/>
</dbReference>
<keyword evidence="1 4" id="KW-0489">Methyltransferase</keyword>
<gene>
    <name evidence="4 7" type="primary">prmC</name>
    <name evidence="7" type="ORF">K3181_06270</name>
</gene>
<evidence type="ECO:0000259" key="6">
    <source>
        <dbReference type="Pfam" id="PF17827"/>
    </source>
</evidence>
<dbReference type="CDD" id="cd02440">
    <property type="entry name" value="AdoMet_MTases"/>
    <property type="match status" value="1"/>
</dbReference>
<keyword evidence="3 4" id="KW-0949">S-adenosyl-L-methionine</keyword>
<evidence type="ECO:0000256" key="3">
    <source>
        <dbReference type="ARBA" id="ARBA00022691"/>
    </source>
</evidence>
<organism evidence="7 8">
    <name type="scientific">Qipengyuania mesophila</name>
    <dbReference type="NCBI Taxonomy" id="2867246"/>
    <lineage>
        <taxon>Bacteria</taxon>
        <taxon>Pseudomonadati</taxon>
        <taxon>Pseudomonadota</taxon>
        <taxon>Alphaproteobacteria</taxon>
        <taxon>Sphingomonadales</taxon>
        <taxon>Erythrobacteraceae</taxon>
        <taxon>Qipengyuania</taxon>
    </lineage>
</organism>
<feature type="binding site" evidence="4">
    <location>
        <begin position="187"/>
        <end position="190"/>
    </location>
    <ligand>
        <name>substrate</name>
    </ligand>
</feature>
<dbReference type="InterPro" id="IPR040758">
    <property type="entry name" value="PrmC_N"/>
</dbReference>
<dbReference type="InterPro" id="IPR019874">
    <property type="entry name" value="RF_methyltr_PrmC"/>
</dbReference>
<comment type="similarity">
    <text evidence="4">Belongs to the protein N5-glutamine methyltransferase family. PrmC subfamily.</text>
</comment>
<comment type="function">
    <text evidence="4">Methylates the class 1 translation termination release factors RF1/PrfA and RF2/PrfB on the glutamine residue of the universally conserved GGQ motif.</text>
</comment>
<feature type="binding site" evidence="4">
    <location>
        <position position="140"/>
    </location>
    <ligand>
        <name>S-adenosyl-L-methionine</name>
        <dbReference type="ChEBI" id="CHEBI:59789"/>
    </ligand>
</feature>
<dbReference type="InterPro" id="IPR002052">
    <property type="entry name" value="DNA_methylase_N6_adenine_CS"/>
</dbReference>
<dbReference type="PROSITE" id="PS00092">
    <property type="entry name" value="N6_MTASE"/>
    <property type="match status" value="1"/>
</dbReference>
<dbReference type="GO" id="GO:0032259">
    <property type="term" value="P:methylation"/>
    <property type="evidence" value="ECO:0007669"/>
    <property type="project" value="UniProtKB-KW"/>
</dbReference>
<dbReference type="SUPFAM" id="SSF53335">
    <property type="entry name" value="S-adenosyl-L-methionine-dependent methyltransferases"/>
    <property type="match status" value="1"/>
</dbReference>
<feature type="binding site" evidence="4">
    <location>
        <position position="169"/>
    </location>
    <ligand>
        <name>S-adenosyl-L-methionine</name>
        <dbReference type="ChEBI" id="CHEBI:59789"/>
    </ligand>
</feature>
<dbReference type="PANTHER" id="PTHR18895:SF74">
    <property type="entry name" value="MTRF1L RELEASE FACTOR GLUTAMINE METHYLTRANSFERASE"/>
    <property type="match status" value="1"/>
</dbReference>
<dbReference type="Gene3D" id="3.40.50.150">
    <property type="entry name" value="Vaccinia Virus protein VP39"/>
    <property type="match status" value="1"/>
</dbReference>
<dbReference type="InterPro" id="IPR025714">
    <property type="entry name" value="Methyltranfer_dom"/>
</dbReference>
<comment type="caution">
    <text evidence="7">The sequence shown here is derived from an EMBL/GenBank/DDBJ whole genome shotgun (WGS) entry which is preliminary data.</text>
</comment>
<feature type="binding site" evidence="4">
    <location>
        <position position="187"/>
    </location>
    <ligand>
        <name>S-adenosyl-L-methionine</name>
        <dbReference type="ChEBI" id="CHEBI:59789"/>
    </ligand>
</feature>
<dbReference type="NCBIfam" id="TIGR03534">
    <property type="entry name" value="RF_mod_PrmC"/>
    <property type="match status" value="1"/>
</dbReference>
<dbReference type="InterPro" id="IPR004556">
    <property type="entry name" value="HemK-like"/>
</dbReference>
<protein>
    <recommendedName>
        <fullName evidence="4">Release factor glutamine methyltransferase</fullName>
        <shortName evidence="4">RF MTase</shortName>
        <ecNumber evidence="4">2.1.1.297</ecNumber>
    </recommendedName>
    <alternativeName>
        <fullName evidence="4">N5-glutamine methyltransferase PrmC</fullName>
    </alternativeName>
    <alternativeName>
        <fullName evidence="4">Protein-(glutamine-N5) MTase PrmC</fullName>
    </alternativeName>
    <alternativeName>
        <fullName evidence="4">Protein-glutamine N-methyltransferase PrmC</fullName>
    </alternativeName>
</protein>
<sequence>MTVGDAIRKAAARLSSTSDTARLDAELLMAHVLDASRSQMLLERMRDAAEDHLAEFEQLVARRLAHEPIAHLLGVQEFFGLDFAVTPDTLIPRSDSETIVRAALGAARPDARVLDMGTGTGALLLAFLDQRPEASGIGIDASPAAVRVAAANGERLGLADRAQFVRASWLDEGWAAPLGQFDLILCNPPYVETGAALDPDVRDYEPASALFAGVEGLDDYHAIVPHLGKLLFPGGVVVLEIGATQEDAVSQLARESGFAVTMQQDLGGRPRALILT</sequence>
<feature type="domain" description="Methyltransferase" evidence="5">
    <location>
        <begin position="110"/>
        <end position="192"/>
    </location>
</feature>
<accession>A0ABS7JTP6</accession>
<keyword evidence="2 4" id="KW-0808">Transferase</keyword>
<feature type="binding site" evidence="4">
    <location>
        <begin position="117"/>
        <end position="121"/>
    </location>
    <ligand>
        <name>S-adenosyl-L-methionine</name>
        <dbReference type="ChEBI" id="CHEBI:59789"/>
    </ligand>
</feature>
<evidence type="ECO:0000256" key="1">
    <source>
        <dbReference type="ARBA" id="ARBA00022603"/>
    </source>
</evidence>
<name>A0ABS7JTP6_9SPHN</name>
<dbReference type="InterPro" id="IPR029063">
    <property type="entry name" value="SAM-dependent_MTases_sf"/>
</dbReference>
<evidence type="ECO:0000259" key="5">
    <source>
        <dbReference type="Pfam" id="PF13847"/>
    </source>
</evidence>
<evidence type="ECO:0000313" key="8">
    <source>
        <dbReference type="Proteomes" id="UP000782554"/>
    </source>
</evidence>
<dbReference type="Pfam" id="PF13847">
    <property type="entry name" value="Methyltransf_31"/>
    <property type="match status" value="1"/>
</dbReference>
<dbReference type="RefSeq" id="WP_221601825.1">
    <property type="nucleotide sequence ID" value="NZ_JAIGNU010000001.1"/>
</dbReference>
<dbReference type="Proteomes" id="UP000782554">
    <property type="component" value="Unassembled WGS sequence"/>
</dbReference>
<evidence type="ECO:0000256" key="2">
    <source>
        <dbReference type="ARBA" id="ARBA00022679"/>
    </source>
</evidence>
<dbReference type="Pfam" id="PF17827">
    <property type="entry name" value="PrmC_N"/>
    <property type="match status" value="1"/>
</dbReference>
<evidence type="ECO:0000313" key="7">
    <source>
        <dbReference type="EMBL" id="MBX7501041.1"/>
    </source>
</evidence>
<dbReference type="EC" id="2.1.1.297" evidence="4"/>
<dbReference type="HAMAP" id="MF_02126">
    <property type="entry name" value="RF_methyltr_PrmC"/>
    <property type="match status" value="1"/>
</dbReference>
<proteinExistence type="inferred from homology"/>
<evidence type="ECO:0000256" key="4">
    <source>
        <dbReference type="HAMAP-Rule" id="MF_02126"/>
    </source>
</evidence>